<dbReference type="AlphaFoldDB" id="A0A8D8SVQ7"/>
<feature type="domain" description="DDE Tnp4" evidence="3">
    <location>
        <begin position="1"/>
        <end position="101"/>
    </location>
</feature>
<evidence type="ECO:0000256" key="1">
    <source>
        <dbReference type="ARBA" id="ARBA00001968"/>
    </source>
</evidence>
<evidence type="ECO:0000259" key="3">
    <source>
        <dbReference type="Pfam" id="PF13359"/>
    </source>
</evidence>
<dbReference type="GO" id="GO:0046872">
    <property type="term" value="F:metal ion binding"/>
    <property type="evidence" value="ECO:0007669"/>
    <property type="project" value="UniProtKB-KW"/>
</dbReference>
<evidence type="ECO:0000313" key="4">
    <source>
        <dbReference type="EMBL" id="CAG6676809.1"/>
    </source>
</evidence>
<protein>
    <recommendedName>
        <fullName evidence="3">DDE Tnp4 domain-containing protein</fullName>
    </recommendedName>
</protein>
<dbReference type="PANTHER" id="PTHR23080">
    <property type="entry name" value="THAP DOMAIN PROTEIN"/>
    <property type="match status" value="1"/>
</dbReference>
<name>A0A8D8SVQ7_9HEMI</name>
<comment type="cofactor">
    <cofactor evidence="1">
        <name>a divalent metal cation</name>
        <dbReference type="ChEBI" id="CHEBI:60240"/>
    </cofactor>
</comment>
<reference evidence="4" key="1">
    <citation type="submission" date="2021-05" db="EMBL/GenBank/DDBJ databases">
        <authorList>
            <person name="Alioto T."/>
            <person name="Alioto T."/>
            <person name="Gomez Garrido J."/>
        </authorList>
    </citation>
    <scope>NUCLEOTIDE SEQUENCE</scope>
</reference>
<dbReference type="InterPro" id="IPR027806">
    <property type="entry name" value="HARBI1_dom"/>
</dbReference>
<organism evidence="4">
    <name type="scientific">Cacopsylla melanoneura</name>
    <dbReference type="NCBI Taxonomy" id="428564"/>
    <lineage>
        <taxon>Eukaryota</taxon>
        <taxon>Metazoa</taxon>
        <taxon>Ecdysozoa</taxon>
        <taxon>Arthropoda</taxon>
        <taxon>Hexapoda</taxon>
        <taxon>Insecta</taxon>
        <taxon>Pterygota</taxon>
        <taxon>Neoptera</taxon>
        <taxon>Paraneoptera</taxon>
        <taxon>Hemiptera</taxon>
        <taxon>Sternorrhyncha</taxon>
        <taxon>Psylloidea</taxon>
        <taxon>Psyllidae</taxon>
        <taxon>Psyllinae</taxon>
        <taxon>Cacopsylla</taxon>
    </lineage>
</organism>
<sequence length="133" mass="14686">MTWSAYKKCNTIKYLIACTPDGTCCFISEGWGGRTSDSVILKKSGFLDKIEPGVQIMADRGFKHVERDIAEKGASLVRPPSVVSTGPLCKSDARLTKQVASPFIPIVMYCISTTFEKSRLSIELYLQHQGYAT</sequence>
<proteinExistence type="predicted"/>
<keyword evidence="2" id="KW-0479">Metal-binding</keyword>
<accession>A0A8D8SVQ7</accession>
<dbReference type="EMBL" id="HBUF01240576">
    <property type="protein sequence ID" value="CAG6676809.1"/>
    <property type="molecule type" value="Transcribed_RNA"/>
</dbReference>
<evidence type="ECO:0000256" key="2">
    <source>
        <dbReference type="ARBA" id="ARBA00022723"/>
    </source>
</evidence>
<dbReference type="Pfam" id="PF13359">
    <property type="entry name" value="DDE_Tnp_4"/>
    <property type="match status" value="1"/>
</dbReference>